<dbReference type="PANTHER" id="PTHR11002:SF76">
    <property type="entry name" value="CARBONIC ANHYDRASE"/>
    <property type="match status" value="1"/>
</dbReference>
<dbReference type="InterPro" id="IPR036874">
    <property type="entry name" value="Carbonic_anhydrase_sf"/>
</dbReference>
<feature type="binding site" evidence="7">
    <location>
        <position position="91"/>
    </location>
    <ligand>
        <name>Zn(2+)</name>
        <dbReference type="ChEBI" id="CHEBI:29105"/>
    </ligand>
</feature>
<evidence type="ECO:0000256" key="1">
    <source>
        <dbReference type="ARBA" id="ARBA00006217"/>
    </source>
</evidence>
<dbReference type="EC" id="4.2.1.1" evidence="2"/>
<dbReference type="Proteomes" id="UP000245081">
    <property type="component" value="Unassembled WGS sequence"/>
</dbReference>
<evidence type="ECO:0000256" key="6">
    <source>
        <dbReference type="ARBA" id="ARBA00048348"/>
    </source>
</evidence>
<evidence type="ECO:0000256" key="7">
    <source>
        <dbReference type="PIRSR" id="PIRSR601765-1"/>
    </source>
</evidence>
<keyword evidence="8" id="KW-0732">Signal</keyword>
<accession>A0A2R5F5W6</accession>
<comment type="caution">
    <text evidence="9">The sequence shown here is derived from an EMBL/GenBank/DDBJ whole genome shotgun (WGS) entry which is preliminary data.</text>
</comment>
<dbReference type="InterPro" id="IPR001765">
    <property type="entry name" value="Carbonic_anhydrase"/>
</dbReference>
<dbReference type="GO" id="GO:0008270">
    <property type="term" value="F:zinc ion binding"/>
    <property type="evidence" value="ECO:0007669"/>
    <property type="project" value="InterPro"/>
</dbReference>
<evidence type="ECO:0000256" key="2">
    <source>
        <dbReference type="ARBA" id="ARBA00012925"/>
    </source>
</evidence>
<evidence type="ECO:0000256" key="8">
    <source>
        <dbReference type="SAM" id="SignalP"/>
    </source>
</evidence>
<dbReference type="Pfam" id="PF00484">
    <property type="entry name" value="Pro_CA"/>
    <property type="match status" value="1"/>
</dbReference>
<feature type="chain" id="PRO_5015333179" description="carbonic anhydrase" evidence="8">
    <location>
        <begin position="41"/>
        <end position="275"/>
    </location>
</feature>
<name>A0A2R5F5W6_9PROT</name>
<feature type="binding site" evidence="7">
    <location>
        <position position="146"/>
    </location>
    <ligand>
        <name>Zn(2+)</name>
        <dbReference type="ChEBI" id="CHEBI:29105"/>
    </ligand>
</feature>
<dbReference type="PANTHER" id="PTHR11002">
    <property type="entry name" value="CARBONIC ANHYDRASE"/>
    <property type="match status" value="1"/>
</dbReference>
<dbReference type="SUPFAM" id="SSF53056">
    <property type="entry name" value="beta-carbonic anhydrase, cab"/>
    <property type="match status" value="1"/>
</dbReference>
<feature type="binding site" evidence="7">
    <location>
        <position position="143"/>
    </location>
    <ligand>
        <name>Zn(2+)</name>
        <dbReference type="ChEBI" id="CHEBI:29105"/>
    </ligand>
</feature>
<keyword evidence="5 9" id="KW-0456">Lyase</keyword>
<feature type="signal peptide" evidence="8">
    <location>
        <begin position="1"/>
        <end position="40"/>
    </location>
</feature>
<reference evidence="9 10" key="1">
    <citation type="journal article" date="2018" name="Environ. Microbiol.">
        <title>Isolation and genomic characterization of Novimethylophilus kurashikiensis gen. nov. sp. nov., a new lanthanide-dependent methylotrophic species of Methylophilaceae.</title>
        <authorList>
            <person name="Lv H."/>
            <person name="Sahin N."/>
            <person name="Tani A."/>
        </authorList>
    </citation>
    <scope>NUCLEOTIDE SEQUENCE [LARGE SCALE GENOMIC DNA]</scope>
    <source>
        <strain evidence="9 10">La2-4</strain>
    </source>
</reference>
<dbReference type="SMART" id="SM00947">
    <property type="entry name" value="Pro_CA"/>
    <property type="match status" value="1"/>
</dbReference>
<evidence type="ECO:0000256" key="5">
    <source>
        <dbReference type="ARBA" id="ARBA00023239"/>
    </source>
</evidence>
<evidence type="ECO:0000256" key="3">
    <source>
        <dbReference type="ARBA" id="ARBA00022723"/>
    </source>
</evidence>
<comment type="cofactor">
    <cofactor evidence="7">
        <name>Zn(2+)</name>
        <dbReference type="ChEBI" id="CHEBI:29105"/>
    </cofactor>
    <text evidence="7">Binds 1 zinc ion per subunit.</text>
</comment>
<keyword evidence="4 7" id="KW-0862">Zinc</keyword>
<organism evidence="9 10">
    <name type="scientific">Novimethylophilus kurashikiensis</name>
    <dbReference type="NCBI Taxonomy" id="1825523"/>
    <lineage>
        <taxon>Bacteria</taxon>
        <taxon>Pseudomonadati</taxon>
        <taxon>Pseudomonadota</taxon>
        <taxon>Betaproteobacteria</taxon>
        <taxon>Nitrosomonadales</taxon>
        <taxon>Methylophilaceae</taxon>
        <taxon>Novimethylophilus</taxon>
    </lineage>
</organism>
<dbReference type="GO" id="GO:0004089">
    <property type="term" value="F:carbonate dehydratase activity"/>
    <property type="evidence" value="ECO:0007669"/>
    <property type="project" value="UniProtKB-EC"/>
</dbReference>
<keyword evidence="10" id="KW-1185">Reference proteome</keyword>
<dbReference type="EMBL" id="BDOQ01000003">
    <property type="protein sequence ID" value="GBG13706.1"/>
    <property type="molecule type" value="Genomic_DNA"/>
</dbReference>
<keyword evidence="3 7" id="KW-0479">Metal-binding</keyword>
<dbReference type="Gene3D" id="3.40.1050.10">
    <property type="entry name" value="Carbonic anhydrase"/>
    <property type="match status" value="1"/>
</dbReference>
<evidence type="ECO:0000256" key="4">
    <source>
        <dbReference type="ARBA" id="ARBA00022833"/>
    </source>
</evidence>
<evidence type="ECO:0000313" key="9">
    <source>
        <dbReference type="EMBL" id="GBG13706.1"/>
    </source>
</evidence>
<proteinExistence type="inferred from homology"/>
<comment type="catalytic activity">
    <reaction evidence="6">
        <text>hydrogencarbonate + H(+) = CO2 + H2O</text>
        <dbReference type="Rhea" id="RHEA:10748"/>
        <dbReference type="ChEBI" id="CHEBI:15377"/>
        <dbReference type="ChEBI" id="CHEBI:15378"/>
        <dbReference type="ChEBI" id="CHEBI:16526"/>
        <dbReference type="ChEBI" id="CHEBI:17544"/>
        <dbReference type="EC" id="4.2.1.1"/>
    </reaction>
</comment>
<feature type="binding site" evidence="7">
    <location>
        <position position="93"/>
    </location>
    <ligand>
        <name>Zn(2+)</name>
        <dbReference type="ChEBI" id="CHEBI:29105"/>
    </ligand>
</feature>
<gene>
    <name evidence="9" type="primary">cynT</name>
    <name evidence="9" type="ORF">NMK_1257</name>
</gene>
<comment type="similarity">
    <text evidence="1">Belongs to the beta-class carbonic anhydrase family.</text>
</comment>
<protein>
    <recommendedName>
        <fullName evidence="2">carbonic anhydrase</fullName>
        <ecNumber evidence="2">4.2.1.1</ecNumber>
    </recommendedName>
</protein>
<dbReference type="AlphaFoldDB" id="A0A2R5F5W6"/>
<evidence type="ECO:0000313" key="10">
    <source>
        <dbReference type="Proteomes" id="UP000245081"/>
    </source>
</evidence>
<sequence>MGWRRRQNNGFGVRVVLNGMRLSSWLGLAYLALASLPSLAQEDAAGDEFAQLRGVVRNLMDDNAAFVKSHKPDYFKPFQEKQQPRATVVTCADSRVHMQAFDKTPDGDLFVVRNIGNQIATSEGSVEYGVRQLHTPLLIVIGHSACGAIKAAYSKDADNSPAIKRELATIKLPPKNPKQDAEEQWLTGVQTNVNLQVTFALNKFDAEVSAGKLTIIGAIYDFQNALKQGQGRLVITNINGKTDAGSIMAALMNFSGASLKLDKQPAKASFTKKSD</sequence>